<keyword evidence="2" id="KW-0229">DNA integration</keyword>
<proteinExistence type="inferred from homology"/>
<dbReference type="PANTHER" id="PTHR30629:SF6">
    <property type="entry name" value="PROPHAGE INTEGRASE INTA-RELATED"/>
    <property type="match status" value="1"/>
</dbReference>
<dbReference type="Proteomes" id="UP000186895">
    <property type="component" value="Unassembled WGS sequence"/>
</dbReference>
<evidence type="ECO:0000256" key="4">
    <source>
        <dbReference type="ARBA" id="ARBA00023172"/>
    </source>
</evidence>
<name>A0A1N6U6Z9_9GAMM</name>
<organism evidence="6 7">
    <name type="scientific">Marinobacterium stanieri</name>
    <dbReference type="NCBI Taxonomy" id="49186"/>
    <lineage>
        <taxon>Bacteria</taxon>
        <taxon>Pseudomonadati</taxon>
        <taxon>Pseudomonadota</taxon>
        <taxon>Gammaproteobacteria</taxon>
        <taxon>Oceanospirillales</taxon>
        <taxon>Oceanospirillaceae</taxon>
        <taxon>Marinobacterium</taxon>
    </lineage>
</organism>
<dbReference type="InterPro" id="IPR002104">
    <property type="entry name" value="Integrase_catalytic"/>
</dbReference>
<dbReference type="STRING" id="49186.SAMN05421647_106248"/>
<evidence type="ECO:0000313" key="6">
    <source>
        <dbReference type="EMBL" id="SIQ61405.1"/>
    </source>
</evidence>
<gene>
    <name evidence="6" type="ORF">SAMN05421647_106248</name>
</gene>
<dbReference type="RefSeq" id="WP_076463593.1">
    <property type="nucleotide sequence ID" value="NZ_FTMN01000006.1"/>
</dbReference>
<dbReference type="GO" id="GO:0003677">
    <property type="term" value="F:DNA binding"/>
    <property type="evidence" value="ECO:0007669"/>
    <property type="project" value="UniProtKB-KW"/>
</dbReference>
<dbReference type="InterPro" id="IPR050808">
    <property type="entry name" value="Phage_Integrase"/>
</dbReference>
<accession>A0A1N6U6Z9</accession>
<comment type="similarity">
    <text evidence="1">Belongs to the 'phage' integrase family.</text>
</comment>
<dbReference type="AlphaFoldDB" id="A0A1N6U6Z9"/>
<dbReference type="SUPFAM" id="SSF56349">
    <property type="entry name" value="DNA breaking-rejoining enzymes"/>
    <property type="match status" value="1"/>
</dbReference>
<protein>
    <submittedName>
        <fullName evidence="6">Site-specific recombinase XerD</fullName>
    </submittedName>
</protein>
<evidence type="ECO:0000256" key="3">
    <source>
        <dbReference type="ARBA" id="ARBA00023125"/>
    </source>
</evidence>
<dbReference type="Pfam" id="PF00589">
    <property type="entry name" value="Phage_integrase"/>
    <property type="match status" value="1"/>
</dbReference>
<dbReference type="PANTHER" id="PTHR30629">
    <property type="entry name" value="PROPHAGE INTEGRASE"/>
    <property type="match status" value="1"/>
</dbReference>
<evidence type="ECO:0000259" key="5">
    <source>
        <dbReference type="PROSITE" id="PS51898"/>
    </source>
</evidence>
<dbReference type="CDD" id="cd00801">
    <property type="entry name" value="INT_P4_C"/>
    <property type="match status" value="1"/>
</dbReference>
<dbReference type="Gene3D" id="1.10.443.10">
    <property type="entry name" value="Intergrase catalytic core"/>
    <property type="match status" value="1"/>
</dbReference>
<dbReference type="GO" id="GO:0015074">
    <property type="term" value="P:DNA integration"/>
    <property type="evidence" value="ECO:0007669"/>
    <property type="project" value="UniProtKB-KW"/>
</dbReference>
<evidence type="ECO:0000256" key="2">
    <source>
        <dbReference type="ARBA" id="ARBA00022908"/>
    </source>
</evidence>
<dbReference type="InterPro" id="IPR011010">
    <property type="entry name" value="DNA_brk_join_enz"/>
</dbReference>
<feature type="domain" description="Tyr recombinase" evidence="5">
    <location>
        <begin position="207"/>
        <end position="381"/>
    </location>
</feature>
<dbReference type="PROSITE" id="PS51898">
    <property type="entry name" value="TYR_RECOMBINASE"/>
    <property type="match status" value="1"/>
</dbReference>
<keyword evidence="7" id="KW-1185">Reference proteome</keyword>
<sequence>MAHTLSVPLSDTLVRRYSADIDIKRLRDPRNGLLLSYHQNRNRGTYHIRHYHQGQDRWYKIGIWPDLPVKVVSEKLPELRIKLAIDKGLDSIQISAWKTVGELLTWYRDRCATNSKLSEPRRTGIVSAINAQLLPRVGDLLLSDVTHKRIDTDLIWPLQASYELSYVRSIYSVMRTAFSQAARLNQIQSNPLSELVFSAFIQAKIQPKPAALKVQDLPGALERLPELPARRRLLPLLMLLHGTRITETASLRWDWIDWNAAEMEIPASMTKNRQEHSIPLTPLAQHLLREHKRVQRRYGQSVWLFPGSSGRPIDKNVANDLFKQLSDGAWTSHDLRKLARTRWVDMGVDYIVGEQLLNHKLKNLDAVYIHTSMQAQKRAALEQYHTWLQAIVPREWFAIEKPK</sequence>
<dbReference type="Gene3D" id="1.10.150.130">
    <property type="match status" value="1"/>
</dbReference>
<reference evidence="6 7" key="1">
    <citation type="submission" date="2017-01" db="EMBL/GenBank/DDBJ databases">
        <authorList>
            <person name="Mah S.A."/>
            <person name="Swanson W.J."/>
            <person name="Moy G.W."/>
            <person name="Vacquier V.D."/>
        </authorList>
    </citation>
    <scope>NUCLEOTIDE SEQUENCE [LARGE SCALE GENOMIC DNA]</scope>
    <source>
        <strain evidence="6 7">DSM 7027</strain>
    </source>
</reference>
<dbReference type="InterPro" id="IPR013762">
    <property type="entry name" value="Integrase-like_cat_sf"/>
</dbReference>
<dbReference type="EMBL" id="FTMN01000006">
    <property type="protein sequence ID" value="SIQ61405.1"/>
    <property type="molecule type" value="Genomic_DNA"/>
</dbReference>
<dbReference type="InterPro" id="IPR010998">
    <property type="entry name" value="Integrase_recombinase_N"/>
</dbReference>
<evidence type="ECO:0000313" key="7">
    <source>
        <dbReference type="Proteomes" id="UP000186895"/>
    </source>
</evidence>
<evidence type="ECO:0000256" key="1">
    <source>
        <dbReference type="ARBA" id="ARBA00008857"/>
    </source>
</evidence>
<keyword evidence="4" id="KW-0233">DNA recombination</keyword>
<dbReference type="GO" id="GO:0006310">
    <property type="term" value="P:DNA recombination"/>
    <property type="evidence" value="ECO:0007669"/>
    <property type="project" value="UniProtKB-KW"/>
</dbReference>
<keyword evidence="3" id="KW-0238">DNA-binding</keyword>